<feature type="transmembrane region" description="Helical" evidence="1">
    <location>
        <begin position="60"/>
        <end position="82"/>
    </location>
</feature>
<comment type="caution">
    <text evidence="2">The sequence shown here is derived from an EMBL/GenBank/DDBJ whole genome shotgun (WGS) entry which is preliminary data.</text>
</comment>
<evidence type="ECO:0000313" key="2">
    <source>
        <dbReference type="EMBL" id="MFC7421854.1"/>
    </source>
</evidence>
<protein>
    <submittedName>
        <fullName evidence="2">MlaE family ABC transporter permease</fullName>
    </submittedName>
</protein>
<keyword evidence="1" id="KW-1133">Transmembrane helix</keyword>
<sequence length="229" mass="23850">MFASLIRPFSHAAMHRVLLRQLYFSGVQSIGVSALAGAAMGAIVITLVQGNFGQSGARAMNVLMISCMQEVGPLMVALIFIARSASAIATELAAMKVAGELRTLARLGVSVAHYLIWPRVVAAALSCMLLFCYFMVAALLSGALATPQSGLIAEIDHSLSQLNLFSLMLGLGKSAVFGFVTSASACYLGLSAGFASTEIPRLASRAVLVSIVAILLLDALIAVLMSRAA</sequence>
<feature type="transmembrane region" description="Helical" evidence="1">
    <location>
        <begin position="202"/>
        <end position="225"/>
    </location>
</feature>
<proteinExistence type="predicted"/>
<accession>A0ABW2R3B1</accession>
<dbReference type="EMBL" id="JBHTBQ010000044">
    <property type="protein sequence ID" value="MFC7421854.1"/>
    <property type="molecule type" value="Genomic_DNA"/>
</dbReference>
<keyword evidence="1" id="KW-0472">Membrane</keyword>
<keyword evidence="1" id="KW-0812">Transmembrane</keyword>
<name>A0ABW2R3B1_9NEIS</name>
<feature type="transmembrane region" description="Helical" evidence="1">
    <location>
        <begin position="21"/>
        <end position="48"/>
    </location>
</feature>
<dbReference type="Pfam" id="PF02405">
    <property type="entry name" value="MlaE"/>
    <property type="match status" value="1"/>
</dbReference>
<dbReference type="RefSeq" id="WP_380189482.1">
    <property type="nucleotide sequence ID" value="NZ_JBHTBQ010000044.1"/>
</dbReference>
<feature type="transmembrane region" description="Helical" evidence="1">
    <location>
        <begin position="120"/>
        <end position="144"/>
    </location>
</feature>
<dbReference type="Proteomes" id="UP001596473">
    <property type="component" value="Unassembled WGS sequence"/>
</dbReference>
<gene>
    <name evidence="2" type="ORF">ACFQNF_18495</name>
</gene>
<dbReference type="PANTHER" id="PTHR30188">
    <property type="entry name" value="ABC TRANSPORTER PERMEASE PROTEIN-RELATED"/>
    <property type="match status" value="1"/>
</dbReference>
<feature type="transmembrane region" description="Helical" evidence="1">
    <location>
        <begin position="164"/>
        <end position="190"/>
    </location>
</feature>
<evidence type="ECO:0000313" key="3">
    <source>
        <dbReference type="Proteomes" id="UP001596473"/>
    </source>
</evidence>
<keyword evidence="3" id="KW-1185">Reference proteome</keyword>
<organism evidence="2 3">
    <name type="scientific">Iodobacter arcticus</name>
    <dbReference type="NCBI Taxonomy" id="590593"/>
    <lineage>
        <taxon>Bacteria</taxon>
        <taxon>Pseudomonadati</taxon>
        <taxon>Pseudomonadota</taxon>
        <taxon>Betaproteobacteria</taxon>
        <taxon>Neisseriales</taxon>
        <taxon>Chitinibacteraceae</taxon>
        <taxon>Iodobacter</taxon>
    </lineage>
</organism>
<reference evidence="3" key="1">
    <citation type="journal article" date="2019" name="Int. J. Syst. Evol. Microbiol.">
        <title>The Global Catalogue of Microorganisms (GCM) 10K type strain sequencing project: providing services to taxonomists for standard genome sequencing and annotation.</title>
        <authorList>
            <consortium name="The Broad Institute Genomics Platform"/>
            <consortium name="The Broad Institute Genome Sequencing Center for Infectious Disease"/>
            <person name="Wu L."/>
            <person name="Ma J."/>
        </authorList>
    </citation>
    <scope>NUCLEOTIDE SEQUENCE [LARGE SCALE GENOMIC DNA]</scope>
    <source>
        <strain evidence="3">CCUG 62945</strain>
    </source>
</reference>
<evidence type="ECO:0000256" key="1">
    <source>
        <dbReference type="SAM" id="Phobius"/>
    </source>
</evidence>
<dbReference type="PANTHER" id="PTHR30188:SF4">
    <property type="entry name" value="PROTEIN TRIGALACTOSYLDIACYLGLYCEROL 1, CHLOROPLASTIC"/>
    <property type="match status" value="1"/>
</dbReference>
<dbReference type="InterPro" id="IPR030802">
    <property type="entry name" value="Permease_MalE"/>
</dbReference>